<dbReference type="Proteomes" id="UP001497480">
    <property type="component" value="Unassembled WGS sequence"/>
</dbReference>
<comment type="caution">
    <text evidence="2">The sequence shown here is derived from an EMBL/GenBank/DDBJ whole genome shotgun (WGS) entry which is preliminary data.</text>
</comment>
<dbReference type="AlphaFoldDB" id="A0AAV1VYD9"/>
<feature type="region of interest" description="Disordered" evidence="1">
    <location>
        <begin position="294"/>
        <end position="330"/>
    </location>
</feature>
<accession>A0AAV1VYD9</accession>
<dbReference type="EMBL" id="CAXHTB010000002">
    <property type="protein sequence ID" value="CAL0301826.1"/>
    <property type="molecule type" value="Genomic_DNA"/>
</dbReference>
<evidence type="ECO:0000313" key="3">
    <source>
        <dbReference type="Proteomes" id="UP001497480"/>
    </source>
</evidence>
<keyword evidence="3" id="KW-1185">Reference proteome</keyword>
<dbReference type="PANTHER" id="PTHR47188:SF1">
    <property type="entry name" value="PROTEIN TAR1"/>
    <property type="match status" value="1"/>
</dbReference>
<organism evidence="2 3">
    <name type="scientific">Lupinus luteus</name>
    <name type="common">European yellow lupine</name>
    <dbReference type="NCBI Taxonomy" id="3873"/>
    <lineage>
        <taxon>Eukaryota</taxon>
        <taxon>Viridiplantae</taxon>
        <taxon>Streptophyta</taxon>
        <taxon>Embryophyta</taxon>
        <taxon>Tracheophyta</taxon>
        <taxon>Spermatophyta</taxon>
        <taxon>Magnoliopsida</taxon>
        <taxon>eudicotyledons</taxon>
        <taxon>Gunneridae</taxon>
        <taxon>Pentapetalae</taxon>
        <taxon>rosids</taxon>
        <taxon>fabids</taxon>
        <taxon>Fabales</taxon>
        <taxon>Fabaceae</taxon>
        <taxon>Papilionoideae</taxon>
        <taxon>50 kb inversion clade</taxon>
        <taxon>genistoids sensu lato</taxon>
        <taxon>core genistoids</taxon>
        <taxon>Genisteae</taxon>
        <taxon>Lupinus</taxon>
    </lineage>
</organism>
<dbReference type="GO" id="GO:0043457">
    <property type="term" value="P:regulation of cellular respiration"/>
    <property type="evidence" value="ECO:0007669"/>
    <property type="project" value="InterPro"/>
</dbReference>
<gene>
    <name evidence="2" type="ORF">LLUT_LOCUS2886</name>
</gene>
<dbReference type="PANTHER" id="PTHR47188">
    <property type="entry name" value="PROTEIN TAR1"/>
    <property type="match status" value="1"/>
</dbReference>
<evidence type="ECO:0000313" key="2">
    <source>
        <dbReference type="EMBL" id="CAL0301826.1"/>
    </source>
</evidence>
<evidence type="ECO:0000256" key="1">
    <source>
        <dbReference type="SAM" id="MobiDB-lite"/>
    </source>
</evidence>
<proteinExistence type="predicted"/>
<name>A0AAV1VYD9_LUPLU</name>
<feature type="compositionally biased region" description="Polar residues" evidence="1">
    <location>
        <begin position="315"/>
        <end position="327"/>
    </location>
</feature>
<sequence>MPLIIGFTRQNLPAGSSYPEGNFGGNQLLDGSISLSPYTQVRRTICTSVSLRASTRVSPGFAPLRHSSPSFGSRQLDLGPPSQFASVHAPSRLAERLSPFHIRPRHIAGPIRFPPDNFKHSLTLFSKSFSSFPHAPRGAIGSRHDEALTLSGAPFQGTWARSATEDASPDYNLDTEGDRFSWWAFPGGQQTPMGIKTDSRGRTACEASTMILPQLFVFHKSKNFTSDYEIRMPPTVPVNHYSDPEGQHNKIRILWCYPMLMYPERRLALSTLISSKINQVASINAFARRASVALSNPPTTSRRGLDGTGHKRHMNTTQPTAQTSQLPLTRPPVRETRQYHTNHSLQCHWQASKWKQMVPPDPLCRARKEKAHASSWCGSALRASPNTTPFHSEKGPTGNRYAEVHQFFIGKTAQHFCMRHTPPHLNLNHENQPQTHFRMIGLPRLPVAAVPLRGSPNTSSFRGGRVTLEASEHPWDAANTNSTPRDQTGTKGSIGHAFTVRIRTGNQTQTSFYHFLPHEIFVLVELILGHLRYLLTDVPPQPNSPPDNVFRPDRPIEAGLGSKNRGCAPPPIHGISKITLKVVVFHFITKSIFGTLSWIRG</sequence>
<protein>
    <recommendedName>
        <fullName evidence="4">Senescence-associated protein</fullName>
    </recommendedName>
</protein>
<dbReference type="InterPro" id="IPR044792">
    <property type="entry name" value="TAR1"/>
</dbReference>
<reference evidence="2 3" key="1">
    <citation type="submission" date="2024-03" db="EMBL/GenBank/DDBJ databases">
        <authorList>
            <person name="Martinez-Hernandez J."/>
        </authorList>
    </citation>
    <scope>NUCLEOTIDE SEQUENCE [LARGE SCALE GENOMIC DNA]</scope>
</reference>
<evidence type="ECO:0008006" key="4">
    <source>
        <dbReference type="Google" id="ProtNLM"/>
    </source>
</evidence>